<dbReference type="InterPro" id="IPR011990">
    <property type="entry name" value="TPR-like_helical_dom_sf"/>
</dbReference>
<dbReference type="PRINTS" id="PR00381">
    <property type="entry name" value="KINESINLIGHT"/>
</dbReference>
<protein>
    <recommendedName>
        <fullName evidence="2">NB-ARC domain-containing protein</fullName>
    </recommendedName>
</protein>
<dbReference type="AlphaFoldDB" id="A0A2H3FKU0"/>
<reference evidence="3 4" key="1">
    <citation type="journal article" date="2016" name="Environ. Microbiol.">
        <title>Effector profiles distinguish formae speciales of Fusarium oxysporum.</title>
        <authorList>
            <person name="van Dam P."/>
            <person name="Fokkens L."/>
            <person name="Schmidt S.M."/>
            <person name="Linmans J.H."/>
            <person name="Kistler H.C."/>
            <person name="Ma L.J."/>
            <person name="Rep M."/>
        </authorList>
    </citation>
    <scope>NUCLEOTIDE SEQUENCE [LARGE SCALE GENOMIC DNA]</scope>
    <source>
        <strain evidence="3 4">Forc016</strain>
    </source>
</reference>
<accession>A0A2H3FKU0</accession>
<evidence type="ECO:0000313" key="4">
    <source>
        <dbReference type="Proteomes" id="UP000219602"/>
    </source>
</evidence>
<evidence type="ECO:0000259" key="2">
    <source>
        <dbReference type="Pfam" id="PF00931"/>
    </source>
</evidence>
<dbReference type="InterPro" id="IPR027417">
    <property type="entry name" value="P-loop_NTPase"/>
</dbReference>
<dbReference type="SUPFAM" id="SSF52540">
    <property type="entry name" value="P-loop containing nucleoside triphosphate hydrolases"/>
    <property type="match status" value="1"/>
</dbReference>
<dbReference type="Gene3D" id="1.25.40.10">
    <property type="entry name" value="Tetratricopeptide repeat domain"/>
    <property type="match status" value="4"/>
</dbReference>
<feature type="domain" description="NB-ARC" evidence="2">
    <location>
        <begin position="72"/>
        <end position="230"/>
    </location>
</feature>
<gene>
    <name evidence="3" type="ORF">AU210_016198</name>
</gene>
<dbReference type="Proteomes" id="UP000219602">
    <property type="component" value="Unassembled WGS sequence"/>
</dbReference>
<evidence type="ECO:0000256" key="1">
    <source>
        <dbReference type="SAM" id="MobiDB-lite"/>
    </source>
</evidence>
<comment type="caution">
    <text evidence="3">The sequence shown here is derived from an EMBL/GenBank/DDBJ whole genome shotgun (WGS) entry which is preliminary data.</text>
</comment>
<dbReference type="Pfam" id="PF00931">
    <property type="entry name" value="NB-ARC"/>
    <property type="match status" value="1"/>
</dbReference>
<proteinExistence type="predicted"/>
<organism evidence="3 4">
    <name type="scientific">Fusarium oxysporum f. sp. radicis-cucumerinum</name>
    <dbReference type="NCBI Taxonomy" id="327505"/>
    <lineage>
        <taxon>Eukaryota</taxon>
        <taxon>Fungi</taxon>
        <taxon>Dikarya</taxon>
        <taxon>Ascomycota</taxon>
        <taxon>Pezizomycotina</taxon>
        <taxon>Sordariomycetes</taxon>
        <taxon>Hypocreomycetidae</taxon>
        <taxon>Hypocreales</taxon>
        <taxon>Nectriaceae</taxon>
        <taxon>Fusarium</taxon>
        <taxon>Fusarium oxysporum species complex</taxon>
    </lineage>
</organism>
<dbReference type="PANTHER" id="PTHR46082">
    <property type="entry name" value="ATP/GTP-BINDING PROTEIN-RELATED"/>
    <property type="match status" value="1"/>
</dbReference>
<evidence type="ECO:0000313" key="3">
    <source>
        <dbReference type="EMBL" id="PCD20331.1"/>
    </source>
</evidence>
<dbReference type="InterPro" id="IPR053137">
    <property type="entry name" value="NLR-like"/>
</dbReference>
<dbReference type="GO" id="GO:0043531">
    <property type="term" value="F:ADP binding"/>
    <property type="evidence" value="ECO:0007669"/>
    <property type="project" value="InterPro"/>
</dbReference>
<feature type="compositionally biased region" description="Acidic residues" evidence="1">
    <location>
        <begin position="365"/>
        <end position="380"/>
    </location>
</feature>
<name>A0A2H3FKU0_FUSOX</name>
<dbReference type="Gene3D" id="3.40.50.300">
    <property type="entry name" value="P-loop containing nucleotide triphosphate hydrolases"/>
    <property type="match status" value="1"/>
</dbReference>
<dbReference type="Pfam" id="PF13374">
    <property type="entry name" value="TPR_10"/>
    <property type="match status" value="4"/>
</dbReference>
<dbReference type="STRING" id="327505.A0A2H3FKU0"/>
<dbReference type="EMBL" id="MABQ02000015">
    <property type="protein sequence ID" value="PCD20331.1"/>
    <property type="molecule type" value="Genomic_DNA"/>
</dbReference>
<dbReference type="Pfam" id="PF13424">
    <property type="entry name" value="TPR_12"/>
    <property type="match status" value="4"/>
</dbReference>
<dbReference type="InterPro" id="IPR019734">
    <property type="entry name" value="TPR_rpt"/>
</dbReference>
<dbReference type="InterPro" id="IPR002182">
    <property type="entry name" value="NB-ARC"/>
</dbReference>
<dbReference type="SMART" id="SM00028">
    <property type="entry name" value="TPR"/>
    <property type="match status" value="9"/>
</dbReference>
<feature type="region of interest" description="Disordered" evidence="1">
    <location>
        <begin position="344"/>
        <end position="380"/>
    </location>
</feature>
<sequence length="990" mass="111497">MAERISSMVFGDWNRGLQVGQNNATIHYYSPEPPEPTPPPFASIPFRRDPTFVDRGDILDQIGRQCSKPASRVAIVGLGGVGKSQLAIEFAHRFAAHSTETWVFWVHASTQARVIEGFKSIADKVKLIGRNRPEVDVLQLVFDWLSNVRNGKWLLVLDSADDSDVLLHSTSGDKDNGRKLVEYLPQSPNGSILITTRNRDLAFKLTGTSQTIYEIGSMTQQEALKLLQNRLGTLSDANAAADLVRSLDLVPLAISQAAAYIQMRAPRTSLVQYLDDFRQSESKRVKLLSHDAGDLRRDLRQDGGASNAILTTWQVSFNHIRSRRPSAADLLSLMSFFNRQGIPESLIRPPKDSHNAAQSIRPEDITDSDSQDSDDETENEFEDDVAILRDYCLIMLSEDANTFEMHGLVQLSTRRWLKAQGLQDKFLEQYITVMASSFPTGDYENWAVCRALFAHIEAAAEYRPNEDNLKKIWSGLLHNGGWYAWLQGRYAVAERMLSQGKRTREKLLGKDHEATLASISLLALTYWDQGRWDEAEKLQMQVIETRKAKLGADHPNTLASTGNLASTYWDQGRWDEAEKLFMLVMETYKAQLGADDSDTLTSMNNLAWTYWDQGRWDEAEKLQMQVMETYKAKLGADHPDTLTSMVNLASTYRNQGRLEEAEKLGVRVMETCKANLGEDHPDTLRSMGNLASTYSDQGRWDEAEKLQMQVMETRKAKLGADHPNTLASTGNLASTYSDQGRWDEAEKLQMQVMETRKAKLGADHPNTLASTGNLASTYSDQGRWDEAEKLQMQVMETSKTKLGEDHPRTLTSMGNLALTYSNQGRWEEAEKLFVQVIETRKAKLGEDHPNTLTSVDNLASTYHNQGRWEEAEKLFVQVIETRKAKLGEDHPDTLTSMGNLASTYSNQGRWEEAEKLGVQVMETRKANLGEDHPDTLTSMGKLAFTWKSQGRHKEALSMMESCVQRRRQVLGLSHPLTKASLSTLDQWVNN</sequence>
<dbReference type="PANTHER" id="PTHR46082:SF11">
    <property type="entry name" value="AAA+ ATPASE DOMAIN-CONTAINING PROTEIN-RELATED"/>
    <property type="match status" value="1"/>
</dbReference>
<dbReference type="SUPFAM" id="SSF48452">
    <property type="entry name" value="TPR-like"/>
    <property type="match status" value="4"/>
</dbReference>
<reference evidence="3 4" key="2">
    <citation type="journal article" date="2017" name="Sci. Rep.">
        <title>A mobile pathogenicity chromosome in Fusarium oxysporum for infection of multiple cucurbit species.</title>
        <authorList>
            <person name="van Dam P."/>
            <person name="Fokkens L."/>
            <person name="Ayukawa Y."/>
            <person name="van der Gragt M."/>
            <person name="Ter Horst A."/>
            <person name="Brankovics B."/>
            <person name="Houterman P.M."/>
            <person name="Arie T."/>
            <person name="Rep M."/>
        </authorList>
    </citation>
    <scope>NUCLEOTIDE SEQUENCE [LARGE SCALE GENOMIC DNA]</scope>
    <source>
        <strain evidence="3 4">Forc016</strain>
    </source>
</reference>